<dbReference type="RefSeq" id="WP_273949193.1">
    <property type="nucleotide sequence ID" value="NZ_JAQSIP010000002.1"/>
</dbReference>
<evidence type="ECO:0000313" key="4">
    <source>
        <dbReference type="Proteomes" id="UP001528673"/>
    </source>
</evidence>
<reference evidence="3 4" key="1">
    <citation type="submission" date="2023-02" db="EMBL/GenBank/DDBJ databases">
        <title>Bacterial whole genomic sequence of Curvibacter sp. HBC61.</title>
        <authorList>
            <person name="Le V."/>
            <person name="Ko S.-R."/>
            <person name="Ahn C.-Y."/>
            <person name="Oh H.-M."/>
        </authorList>
    </citation>
    <scope>NUCLEOTIDE SEQUENCE [LARGE SCALE GENOMIC DNA]</scope>
    <source>
        <strain evidence="3 4">HBC61</strain>
    </source>
</reference>
<dbReference type="Proteomes" id="UP001528673">
    <property type="component" value="Unassembled WGS sequence"/>
</dbReference>
<gene>
    <name evidence="3" type="ORF">PSQ40_04780</name>
</gene>
<keyword evidence="2" id="KW-0812">Transmembrane</keyword>
<comment type="caution">
    <text evidence="3">The sequence shown here is derived from an EMBL/GenBank/DDBJ whole genome shotgun (WGS) entry which is preliminary data.</text>
</comment>
<dbReference type="EMBL" id="JAQSIP010000002">
    <property type="protein sequence ID" value="MDD0837880.1"/>
    <property type="molecule type" value="Genomic_DNA"/>
</dbReference>
<sequence>MESRVSALEAKLDHIEKEVSATKWWLAGSTVTIVLTMIAAVLGTGVAIQQMTVATFQAAGAQAAPAQPPQPPIIINVPSAQSVPASQQPVPATK</sequence>
<proteinExistence type="predicted"/>
<evidence type="ECO:0000256" key="2">
    <source>
        <dbReference type="SAM" id="Phobius"/>
    </source>
</evidence>
<keyword evidence="2" id="KW-0472">Membrane</keyword>
<protein>
    <submittedName>
        <fullName evidence="3">Uncharacterized protein</fullName>
    </submittedName>
</protein>
<feature type="region of interest" description="Disordered" evidence="1">
    <location>
        <begin position="60"/>
        <end position="94"/>
    </location>
</feature>
<organism evidence="3 4">
    <name type="scientific">Curvibacter cyanobacteriorum</name>
    <dbReference type="NCBI Taxonomy" id="3026422"/>
    <lineage>
        <taxon>Bacteria</taxon>
        <taxon>Pseudomonadati</taxon>
        <taxon>Pseudomonadota</taxon>
        <taxon>Betaproteobacteria</taxon>
        <taxon>Burkholderiales</taxon>
        <taxon>Comamonadaceae</taxon>
        <taxon>Curvibacter</taxon>
    </lineage>
</organism>
<feature type="transmembrane region" description="Helical" evidence="2">
    <location>
        <begin position="24"/>
        <end position="48"/>
    </location>
</feature>
<evidence type="ECO:0000256" key="1">
    <source>
        <dbReference type="SAM" id="MobiDB-lite"/>
    </source>
</evidence>
<feature type="compositionally biased region" description="Polar residues" evidence="1">
    <location>
        <begin position="78"/>
        <end position="94"/>
    </location>
</feature>
<keyword evidence="2" id="KW-1133">Transmembrane helix</keyword>
<keyword evidence="4" id="KW-1185">Reference proteome</keyword>
<accession>A0ABT5MV23</accession>
<evidence type="ECO:0000313" key="3">
    <source>
        <dbReference type="EMBL" id="MDD0837880.1"/>
    </source>
</evidence>
<name>A0ABT5MV23_9BURK</name>